<evidence type="ECO:0000256" key="7">
    <source>
        <dbReference type="ARBA" id="ARBA00022843"/>
    </source>
</evidence>
<evidence type="ECO:0000256" key="4">
    <source>
        <dbReference type="ARBA" id="ARBA00022553"/>
    </source>
</evidence>
<dbReference type="GO" id="GO:0031464">
    <property type="term" value="C:Cul4A-RING E3 ubiquitin ligase complex"/>
    <property type="evidence" value="ECO:0007669"/>
    <property type="project" value="UniProtKB-ARBA"/>
</dbReference>
<dbReference type="SUPFAM" id="SSF74788">
    <property type="entry name" value="Cullin repeat-like"/>
    <property type="match status" value="1"/>
</dbReference>
<gene>
    <name evidence="12" type="ORF">PECUL_23A018674</name>
</gene>
<evidence type="ECO:0000313" key="13">
    <source>
        <dbReference type="Proteomes" id="UP001295444"/>
    </source>
</evidence>
<evidence type="ECO:0000313" key="12">
    <source>
        <dbReference type="EMBL" id="CAH2223461.1"/>
    </source>
</evidence>
<dbReference type="InterPro" id="IPR016159">
    <property type="entry name" value="Cullin_repeat-like_dom_sf"/>
</dbReference>
<dbReference type="SUPFAM" id="SSF46785">
    <property type="entry name" value="Winged helix' DNA-binding domain"/>
    <property type="match status" value="1"/>
</dbReference>
<organism evidence="12 13">
    <name type="scientific">Pelobates cultripes</name>
    <name type="common">Western spadefoot toad</name>
    <dbReference type="NCBI Taxonomy" id="61616"/>
    <lineage>
        <taxon>Eukaryota</taxon>
        <taxon>Metazoa</taxon>
        <taxon>Chordata</taxon>
        <taxon>Craniata</taxon>
        <taxon>Vertebrata</taxon>
        <taxon>Euteleostomi</taxon>
        <taxon>Amphibia</taxon>
        <taxon>Batrachia</taxon>
        <taxon>Anura</taxon>
        <taxon>Pelobatoidea</taxon>
        <taxon>Pelobatidae</taxon>
        <taxon>Pelobates</taxon>
    </lineage>
</organism>
<protein>
    <submittedName>
        <fullName evidence="12">Cullin-4A</fullName>
    </submittedName>
</protein>
<keyword evidence="3" id="KW-1017">Isopeptide bond</keyword>
<keyword evidence="13" id="KW-1185">Reference proteome</keyword>
<dbReference type="FunFam" id="1.20.1310.10:FF:000003">
    <property type="entry name" value="Cullin 4A"/>
    <property type="match status" value="1"/>
</dbReference>
<proteinExistence type="inferred from homology"/>
<dbReference type="Gene3D" id="3.30.230.130">
    <property type="entry name" value="Cullin, Chain C, Domain 2"/>
    <property type="match status" value="1"/>
</dbReference>
<dbReference type="PROSITE" id="PS01256">
    <property type="entry name" value="CULLIN_1"/>
    <property type="match status" value="1"/>
</dbReference>
<reference evidence="12" key="1">
    <citation type="submission" date="2022-03" db="EMBL/GenBank/DDBJ databases">
        <authorList>
            <person name="Alioto T."/>
            <person name="Alioto T."/>
            <person name="Gomez Garrido J."/>
        </authorList>
    </citation>
    <scope>NUCLEOTIDE SEQUENCE</scope>
</reference>
<dbReference type="InterPro" id="IPR019559">
    <property type="entry name" value="Cullin_neddylation_domain"/>
</dbReference>
<dbReference type="InterPro" id="IPR045093">
    <property type="entry name" value="Cullin"/>
</dbReference>
<evidence type="ECO:0000256" key="2">
    <source>
        <dbReference type="ARBA" id="ARBA00006019"/>
    </source>
</evidence>
<dbReference type="SUPFAM" id="SSF75632">
    <property type="entry name" value="Cullin homology domain"/>
    <property type="match status" value="1"/>
</dbReference>
<dbReference type="FunFam" id="1.20.1310.10:FF:000008">
    <property type="entry name" value="Cullin 4B"/>
    <property type="match status" value="1"/>
</dbReference>
<evidence type="ECO:0000256" key="6">
    <source>
        <dbReference type="ARBA" id="ARBA00022786"/>
    </source>
</evidence>
<dbReference type="PROSITE" id="PS50069">
    <property type="entry name" value="CULLIN_2"/>
    <property type="match status" value="1"/>
</dbReference>
<evidence type="ECO:0000259" key="11">
    <source>
        <dbReference type="PROSITE" id="PS50069"/>
    </source>
</evidence>
<dbReference type="FunFam" id="3.30.230.130:FF:000001">
    <property type="entry name" value="Cullin 4A"/>
    <property type="match status" value="1"/>
</dbReference>
<dbReference type="Proteomes" id="UP001295444">
    <property type="component" value="Chromosome 01"/>
</dbReference>
<keyword evidence="5" id="KW-0227">DNA damage</keyword>
<dbReference type="AlphaFoldDB" id="A0AAD1R505"/>
<dbReference type="SMART" id="SM00884">
    <property type="entry name" value="Cullin_Nedd8"/>
    <property type="match status" value="1"/>
</dbReference>
<accession>A0AAD1R505</accession>
<feature type="domain" description="Cullin family profile" evidence="11">
    <location>
        <begin position="265"/>
        <end position="493"/>
    </location>
</feature>
<dbReference type="Pfam" id="PF26557">
    <property type="entry name" value="Cullin_AB"/>
    <property type="match status" value="1"/>
</dbReference>
<dbReference type="InterPro" id="IPR059120">
    <property type="entry name" value="Cullin-like_AB"/>
</dbReference>
<keyword evidence="6" id="KW-0833">Ubl conjugation pathway</keyword>
<name>A0AAD1R505_PELCU</name>
<keyword evidence="7" id="KW-0832">Ubl conjugation</keyword>
<evidence type="ECO:0000256" key="5">
    <source>
        <dbReference type="ARBA" id="ARBA00022763"/>
    </source>
</evidence>
<sequence length="620" mass="72607">MDHCRQMIMIRSIFLFLDRTYVLQNSMLLSIWDMGLDLFRSHVISDRLVQSKTIDGILQLIDKERSGEAVDRSLLRSLLSMLSDLQVYRESFEVRFLEETNCLYAAEGQRLMQEREIPEYLHHVNRRLEEEVDRVITYLDHGTHKPLIACVEKQLLGEHLAAILQKGLKNMLDENRVPDLTLMYQLFSRVKGGQLILLQHWGEYIKSFGSSIVVNPEKDKDMVQELLDFKDKVDHIIDVCFQKNEKFVNMMKESFETFINKRANKPAELIAKYVDSKLRSGNKEATDEELERFLDKIMIIFRFIHGKDVFEAFYKKDLAKRLLVGKSASVDSEKSMLSKLKHECGAAFTSKLEGMFKDMELSKDVMIQFKQYMQNHSDPGSIDLTVNILTMGYWPTYTPMDVHLPAEMIKLQEIFKTFYLGKHSGRRLQWQSTLGHAVLKAEFKEEKKELQVSLFQTLVLLMFNEGDEFSLEDIKMATGIEDSELRRTLQSLACGKARVLNKMPKSKDVEDGDKFSFNGDFKHKLYRIKINQIQMKETVEEQVNTTERVFQDRQYQIDAAIVRIMKMRKTLTHNLLVSELYNQLKFPVKPGDLKKRIESLIDRDYMERDKENSKQYHYLA</sequence>
<keyword evidence="4" id="KW-0597">Phosphoprotein</keyword>
<dbReference type="InterPro" id="IPR016158">
    <property type="entry name" value="Cullin_homology"/>
</dbReference>
<dbReference type="InterPro" id="IPR036390">
    <property type="entry name" value="WH_DNA-bd_sf"/>
</dbReference>
<dbReference type="GO" id="GO:0006511">
    <property type="term" value="P:ubiquitin-dependent protein catabolic process"/>
    <property type="evidence" value="ECO:0007669"/>
    <property type="project" value="InterPro"/>
</dbReference>
<dbReference type="GO" id="GO:0006281">
    <property type="term" value="P:DNA repair"/>
    <property type="evidence" value="ECO:0007669"/>
    <property type="project" value="UniProtKB-KW"/>
</dbReference>
<dbReference type="SMART" id="SM00182">
    <property type="entry name" value="CULLIN"/>
    <property type="match status" value="1"/>
</dbReference>
<keyword evidence="8" id="KW-0234">DNA repair</keyword>
<comment type="similarity">
    <text evidence="2 9 10">Belongs to the cullin family.</text>
</comment>
<dbReference type="InterPro" id="IPR036317">
    <property type="entry name" value="Cullin_homology_sf"/>
</dbReference>
<dbReference type="FunFam" id="1.20.1310.10:FF:000004">
    <property type="entry name" value="Cullin 4B"/>
    <property type="match status" value="1"/>
</dbReference>
<dbReference type="GO" id="GO:0031625">
    <property type="term" value="F:ubiquitin protein ligase binding"/>
    <property type="evidence" value="ECO:0007669"/>
    <property type="project" value="InterPro"/>
</dbReference>
<evidence type="ECO:0000256" key="3">
    <source>
        <dbReference type="ARBA" id="ARBA00022499"/>
    </source>
</evidence>
<evidence type="ECO:0000256" key="9">
    <source>
        <dbReference type="PROSITE-ProRule" id="PRU00330"/>
    </source>
</evidence>
<dbReference type="EMBL" id="OW240912">
    <property type="protein sequence ID" value="CAH2223461.1"/>
    <property type="molecule type" value="Genomic_DNA"/>
</dbReference>
<dbReference type="FunFam" id="1.10.10.10:FF:000050">
    <property type="entry name" value="Cullin 4B"/>
    <property type="match status" value="1"/>
</dbReference>
<dbReference type="Gene3D" id="1.20.1310.10">
    <property type="entry name" value="Cullin Repeats"/>
    <property type="match status" value="4"/>
</dbReference>
<dbReference type="InterPro" id="IPR001373">
    <property type="entry name" value="Cullin_N"/>
</dbReference>
<dbReference type="Pfam" id="PF10557">
    <property type="entry name" value="Cullin_Nedd8"/>
    <property type="match status" value="1"/>
</dbReference>
<comment type="pathway">
    <text evidence="1">Protein modification; protein ubiquitination.</text>
</comment>
<dbReference type="InterPro" id="IPR016157">
    <property type="entry name" value="Cullin_CS"/>
</dbReference>
<evidence type="ECO:0000256" key="1">
    <source>
        <dbReference type="ARBA" id="ARBA00004906"/>
    </source>
</evidence>
<dbReference type="PANTHER" id="PTHR11932">
    <property type="entry name" value="CULLIN"/>
    <property type="match status" value="1"/>
</dbReference>
<dbReference type="InterPro" id="IPR036388">
    <property type="entry name" value="WH-like_DNA-bd_sf"/>
</dbReference>
<dbReference type="Gene3D" id="1.10.10.10">
    <property type="entry name" value="Winged helix-like DNA-binding domain superfamily/Winged helix DNA-binding domain"/>
    <property type="match status" value="1"/>
</dbReference>
<dbReference type="GO" id="GO:0042254">
    <property type="term" value="P:ribosome biogenesis"/>
    <property type="evidence" value="ECO:0007669"/>
    <property type="project" value="UniProtKB-ARBA"/>
</dbReference>
<evidence type="ECO:0000256" key="10">
    <source>
        <dbReference type="RuleBase" id="RU003829"/>
    </source>
</evidence>
<evidence type="ECO:0000256" key="8">
    <source>
        <dbReference type="ARBA" id="ARBA00023204"/>
    </source>
</evidence>
<dbReference type="Pfam" id="PF00888">
    <property type="entry name" value="Cullin"/>
    <property type="match status" value="1"/>
</dbReference>